<reference evidence="10" key="1">
    <citation type="submission" date="2022-01" db="EMBL/GenBank/DDBJ databases">
        <authorList>
            <person name="King R."/>
        </authorList>
    </citation>
    <scope>NUCLEOTIDE SEQUENCE</scope>
</reference>
<dbReference type="Pfam" id="PF01130">
    <property type="entry name" value="CD36"/>
    <property type="match status" value="1"/>
</dbReference>
<evidence type="ECO:0000313" key="10">
    <source>
        <dbReference type="EMBL" id="CAG9800745.1"/>
    </source>
</evidence>
<gene>
    <name evidence="10" type="ORF">CHIRRI_LOCUS3683</name>
</gene>
<dbReference type="PRINTS" id="PR01609">
    <property type="entry name" value="CD36FAMILY"/>
</dbReference>
<feature type="transmembrane region" description="Helical" evidence="9">
    <location>
        <begin position="14"/>
        <end position="32"/>
    </location>
</feature>
<evidence type="ECO:0000256" key="5">
    <source>
        <dbReference type="ARBA" id="ARBA00022692"/>
    </source>
</evidence>
<keyword evidence="5 9" id="KW-0812">Transmembrane</keyword>
<dbReference type="PANTHER" id="PTHR11923:SF93">
    <property type="entry name" value="GH07959P-RELATED"/>
    <property type="match status" value="1"/>
</dbReference>
<comment type="function">
    <text evidence="1">Plays an olfactory role that is not restricted to pheromone sensitivity.</text>
</comment>
<proteinExistence type="inferred from homology"/>
<keyword evidence="7 9" id="KW-0472">Membrane</keyword>
<organism evidence="10 11">
    <name type="scientific">Chironomus riparius</name>
    <dbReference type="NCBI Taxonomy" id="315576"/>
    <lineage>
        <taxon>Eukaryota</taxon>
        <taxon>Metazoa</taxon>
        <taxon>Ecdysozoa</taxon>
        <taxon>Arthropoda</taxon>
        <taxon>Hexapoda</taxon>
        <taxon>Insecta</taxon>
        <taxon>Pterygota</taxon>
        <taxon>Neoptera</taxon>
        <taxon>Endopterygota</taxon>
        <taxon>Diptera</taxon>
        <taxon>Nematocera</taxon>
        <taxon>Chironomoidea</taxon>
        <taxon>Chironomidae</taxon>
        <taxon>Chironominae</taxon>
        <taxon>Chironomus</taxon>
    </lineage>
</organism>
<evidence type="ECO:0000256" key="4">
    <source>
        <dbReference type="ARBA" id="ARBA00022475"/>
    </source>
</evidence>
<accession>A0A9N9WQ65</accession>
<dbReference type="PANTHER" id="PTHR11923">
    <property type="entry name" value="SCAVENGER RECEPTOR CLASS B TYPE-1 SR-B1"/>
    <property type="match status" value="1"/>
</dbReference>
<evidence type="ECO:0000256" key="7">
    <source>
        <dbReference type="ARBA" id="ARBA00023136"/>
    </source>
</evidence>
<feature type="transmembrane region" description="Helical" evidence="9">
    <location>
        <begin position="440"/>
        <end position="464"/>
    </location>
</feature>
<evidence type="ECO:0000256" key="2">
    <source>
        <dbReference type="ARBA" id="ARBA00004236"/>
    </source>
</evidence>
<dbReference type="Proteomes" id="UP001153620">
    <property type="component" value="Chromosome 1"/>
</dbReference>
<keyword evidence="11" id="KW-1185">Reference proteome</keyword>
<dbReference type="EMBL" id="OU895877">
    <property type="protein sequence ID" value="CAG9800745.1"/>
    <property type="molecule type" value="Genomic_DNA"/>
</dbReference>
<evidence type="ECO:0000256" key="3">
    <source>
        <dbReference type="ARBA" id="ARBA00010532"/>
    </source>
</evidence>
<dbReference type="GO" id="GO:0005044">
    <property type="term" value="F:scavenger receptor activity"/>
    <property type="evidence" value="ECO:0007669"/>
    <property type="project" value="TreeGrafter"/>
</dbReference>
<name>A0A9N9WQ65_9DIPT</name>
<dbReference type="GO" id="GO:0005886">
    <property type="term" value="C:plasma membrane"/>
    <property type="evidence" value="ECO:0007669"/>
    <property type="project" value="UniProtKB-SubCell"/>
</dbReference>
<reference evidence="10" key="2">
    <citation type="submission" date="2022-10" db="EMBL/GenBank/DDBJ databases">
        <authorList>
            <consortium name="ENA_rothamsted_submissions"/>
            <consortium name="culmorum"/>
            <person name="King R."/>
        </authorList>
    </citation>
    <scope>NUCLEOTIDE SEQUENCE</scope>
</reference>
<evidence type="ECO:0000256" key="1">
    <source>
        <dbReference type="ARBA" id="ARBA00003156"/>
    </source>
</evidence>
<sequence length="499" mass="57545">MGTKVNLYKHWKKLVINVSLMLSGSLLILFWPDIWNHILFKQWELKPGRLMYKFWQNPPQPLYLDIYFFNWTNPEEFTNNSSTPKFQEVGPYRFQEFPQKTNITFHENNSTVGYRKQSRYIFIPEQSRGKMTDILTTPNVVALAASNQARSFNILKVKGVELSLAFFGQQISVTKTASELLFEGYEDSMVGVALEIAKIMGINMPFNDNRFGWFYERNESSQLIGHFNVDTSLSTLGQLREWTMMAKPKFLETNCGSYKGASAGDLFPPKLAKKSQMISVFANDMCRSIDLDFVEETEVEGITGRKFVAGDRVIDNGTKYPENECYCNGECVPSGVLNITACRLGAPVFVSYPHFYRGDQYYLDQVEGMKPDKEKHEFFMTLEPKTSLPLEVAGRFQLNLLVKPIPKIKMYRDVPTKFLPIVWFEQYFKVDNQLSLMIKLMLWIPFIGQILGFIIAIIGIYQTYKFTYAQQGKKFTIPKDISLESTKIRLPELSPLVNQ</sequence>
<keyword evidence="6 9" id="KW-1133">Transmembrane helix</keyword>
<keyword evidence="4" id="KW-1003">Cell membrane</keyword>
<evidence type="ECO:0000256" key="9">
    <source>
        <dbReference type="SAM" id="Phobius"/>
    </source>
</evidence>
<keyword evidence="8" id="KW-0325">Glycoprotein</keyword>
<evidence type="ECO:0000313" key="11">
    <source>
        <dbReference type="Proteomes" id="UP001153620"/>
    </source>
</evidence>
<dbReference type="InterPro" id="IPR002159">
    <property type="entry name" value="CD36_fam"/>
</dbReference>
<protein>
    <submittedName>
        <fullName evidence="10">Uncharacterized protein</fullName>
    </submittedName>
</protein>
<dbReference type="AlphaFoldDB" id="A0A9N9WQ65"/>
<dbReference type="GO" id="GO:0005737">
    <property type="term" value="C:cytoplasm"/>
    <property type="evidence" value="ECO:0007669"/>
    <property type="project" value="TreeGrafter"/>
</dbReference>
<comment type="similarity">
    <text evidence="3">Belongs to the CD36 family.</text>
</comment>
<comment type="subcellular location">
    <subcellularLocation>
        <location evidence="2">Cell membrane</location>
    </subcellularLocation>
</comment>
<dbReference type="OrthoDB" id="514335at2759"/>
<evidence type="ECO:0000256" key="8">
    <source>
        <dbReference type="ARBA" id="ARBA00023180"/>
    </source>
</evidence>
<evidence type="ECO:0000256" key="6">
    <source>
        <dbReference type="ARBA" id="ARBA00022989"/>
    </source>
</evidence>